<evidence type="ECO:0000313" key="9">
    <source>
        <dbReference type="EMBL" id="GFO26135.1"/>
    </source>
</evidence>
<organism evidence="9 10">
    <name type="scientific">Plakobranchus ocellatus</name>
    <dbReference type="NCBI Taxonomy" id="259542"/>
    <lineage>
        <taxon>Eukaryota</taxon>
        <taxon>Metazoa</taxon>
        <taxon>Spiralia</taxon>
        <taxon>Lophotrochozoa</taxon>
        <taxon>Mollusca</taxon>
        <taxon>Gastropoda</taxon>
        <taxon>Heterobranchia</taxon>
        <taxon>Euthyneura</taxon>
        <taxon>Panpulmonata</taxon>
        <taxon>Sacoglossa</taxon>
        <taxon>Placobranchoidea</taxon>
        <taxon>Plakobranchidae</taxon>
        <taxon>Plakobranchus</taxon>
    </lineage>
</organism>
<feature type="transmembrane region" description="Helical" evidence="7">
    <location>
        <begin position="59"/>
        <end position="82"/>
    </location>
</feature>
<keyword evidence="4 7" id="KW-0328">Glycosyltransferase</keyword>
<evidence type="ECO:0000256" key="6">
    <source>
        <dbReference type="ARBA" id="ARBA00023034"/>
    </source>
</evidence>
<comment type="pathway">
    <text evidence="2">Protein modification; protein glycosylation.</text>
</comment>
<keyword evidence="7" id="KW-0812">Transmembrane</keyword>
<evidence type="ECO:0000313" key="10">
    <source>
        <dbReference type="Proteomes" id="UP000735302"/>
    </source>
</evidence>
<dbReference type="GO" id="GO:0008417">
    <property type="term" value="F:fucosyltransferase activity"/>
    <property type="evidence" value="ECO:0007669"/>
    <property type="project" value="InterPro"/>
</dbReference>
<comment type="similarity">
    <text evidence="3 7">Belongs to the glycosyltransferase 10 family.</text>
</comment>
<keyword evidence="7" id="KW-1133">Transmembrane helix</keyword>
<evidence type="ECO:0000256" key="1">
    <source>
        <dbReference type="ARBA" id="ARBA00004323"/>
    </source>
</evidence>
<dbReference type="EC" id="2.4.1.-" evidence="7"/>
<evidence type="ECO:0000256" key="5">
    <source>
        <dbReference type="ARBA" id="ARBA00022679"/>
    </source>
</evidence>
<gene>
    <name evidence="9" type="ORF">PoB_005264000</name>
</gene>
<evidence type="ECO:0000259" key="8">
    <source>
        <dbReference type="Pfam" id="PF00852"/>
    </source>
</evidence>
<dbReference type="GO" id="GO:0000139">
    <property type="term" value="C:Golgi membrane"/>
    <property type="evidence" value="ECO:0007669"/>
    <property type="project" value="UniProtKB-SubCell"/>
</dbReference>
<dbReference type="InterPro" id="IPR038577">
    <property type="entry name" value="GT10-like_C_sf"/>
</dbReference>
<evidence type="ECO:0000256" key="2">
    <source>
        <dbReference type="ARBA" id="ARBA00004922"/>
    </source>
</evidence>
<comment type="subcellular location">
    <subcellularLocation>
        <location evidence="1">Golgi apparatus membrane</location>
        <topology evidence="1">Single-pass type II membrane protein</topology>
    </subcellularLocation>
    <subcellularLocation>
        <location evidence="7">Golgi apparatus</location>
        <location evidence="7">Golgi stack membrane</location>
        <topology evidence="7">Single-pass type II membrane protein</topology>
    </subcellularLocation>
</comment>
<keyword evidence="10" id="KW-1185">Reference proteome</keyword>
<proteinExistence type="inferred from homology"/>
<dbReference type="PANTHER" id="PTHR48438">
    <property type="entry name" value="ALPHA-(1,3)-FUCOSYLTRANSFERASE C-RELATED"/>
    <property type="match status" value="1"/>
</dbReference>
<evidence type="ECO:0000256" key="4">
    <source>
        <dbReference type="ARBA" id="ARBA00022676"/>
    </source>
</evidence>
<evidence type="ECO:0000256" key="3">
    <source>
        <dbReference type="ARBA" id="ARBA00008919"/>
    </source>
</evidence>
<dbReference type="GO" id="GO:0032580">
    <property type="term" value="C:Golgi cisterna membrane"/>
    <property type="evidence" value="ECO:0007669"/>
    <property type="project" value="UniProtKB-SubCell"/>
</dbReference>
<dbReference type="PANTHER" id="PTHR48438:SF1">
    <property type="entry name" value="ALPHA-(1,3)-FUCOSYLTRANSFERASE C-RELATED"/>
    <property type="match status" value="1"/>
</dbReference>
<protein>
    <recommendedName>
        <fullName evidence="7">Fucosyltransferase</fullName>
        <ecNumber evidence="7">2.4.1.-</ecNumber>
    </recommendedName>
</protein>
<evidence type="ECO:0000256" key="7">
    <source>
        <dbReference type="RuleBase" id="RU003832"/>
    </source>
</evidence>
<reference evidence="9 10" key="1">
    <citation type="journal article" date="2021" name="Elife">
        <title>Chloroplast acquisition without the gene transfer in kleptoplastic sea slugs, Plakobranchus ocellatus.</title>
        <authorList>
            <person name="Maeda T."/>
            <person name="Takahashi S."/>
            <person name="Yoshida T."/>
            <person name="Shimamura S."/>
            <person name="Takaki Y."/>
            <person name="Nagai Y."/>
            <person name="Toyoda A."/>
            <person name="Suzuki Y."/>
            <person name="Arimoto A."/>
            <person name="Ishii H."/>
            <person name="Satoh N."/>
            <person name="Nishiyama T."/>
            <person name="Hasebe M."/>
            <person name="Maruyama T."/>
            <person name="Minagawa J."/>
            <person name="Obokata J."/>
            <person name="Shigenobu S."/>
        </authorList>
    </citation>
    <scope>NUCLEOTIDE SEQUENCE [LARGE SCALE GENOMIC DNA]</scope>
</reference>
<dbReference type="InterPro" id="IPR055270">
    <property type="entry name" value="Glyco_tran_10_C"/>
</dbReference>
<feature type="domain" description="Fucosyltransferase C-terminal" evidence="8">
    <location>
        <begin position="268"/>
        <end position="310"/>
    </location>
</feature>
<dbReference type="Pfam" id="PF00852">
    <property type="entry name" value="Glyco_transf_10"/>
    <property type="match status" value="1"/>
</dbReference>
<name>A0AAV4C3D5_9GAST</name>
<keyword evidence="6 7" id="KW-0333">Golgi apparatus</keyword>
<accession>A0AAV4C3D5</accession>
<comment type="caution">
    <text evidence="9">The sequence shown here is derived from an EMBL/GenBank/DDBJ whole genome shotgun (WGS) entry which is preliminary data.</text>
</comment>
<dbReference type="Gene3D" id="3.40.50.11660">
    <property type="entry name" value="Glycosyl transferase family 10, C-terminal domain"/>
    <property type="match status" value="1"/>
</dbReference>
<dbReference type="AlphaFoldDB" id="A0AAV4C3D5"/>
<dbReference type="EMBL" id="BLXT01005793">
    <property type="protein sequence ID" value="GFO26135.1"/>
    <property type="molecule type" value="Genomic_DNA"/>
</dbReference>
<dbReference type="InterPro" id="IPR001503">
    <property type="entry name" value="Glyco_trans_10"/>
</dbReference>
<keyword evidence="5 7" id="KW-0808">Transferase</keyword>
<sequence length="334" mass="39012">MGMPSTGNPSYCSVRSKRISVTRWINREPLIQMRDIELSNPDNGKERKMWSSYRSLTRYGGLLVFCLCFSLLIHFLRIFLFLQADEKVAIPYQYLTNQSYQSHAPEEVHNVIFKSSMEEGARENLPQQILQAKLGFPRQGSPTFMKDKVKKFFYVNPRPSVRDKTSFQGCQYKACKMTSILEEADVLLFNAARMKKVKKLPAKRDRQIWVMYSREPTNLRSMDALGLHDLVNKVNFSRMIYSDSTWPVLYGVLEERPLPQKNYTKIFQQKDFEVAWFVSQCDRPSRRMEYVKRMMSTVNVHIYGKCGNLTCGQKGYRMGGKKLDCLDLLSSRYK</sequence>
<dbReference type="Proteomes" id="UP000735302">
    <property type="component" value="Unassembled WGS sequence"/>
</dbReference>
<keyword evidence="7" id="KW-0472">Membrane</keyword>
<dbReference type="SUPFAM" id="SSF53756">
    <property type="entry name" value="UDP-Glycosyltransferase/glycogen phosphorylase"/>
    <property type="match status" value="1"/>
</dbReference>